<dbReference type="InterPro" id="IPR036291">
    <property type="entry name" value="NAD(P)-bd_dom_sf"/>
</dbReference>
<dbReference type="SMART" id="SM00823">
    <property type="entry name" value="PKS_PP"/>
    <property type="match status" value="1"/>
</dbReference>
<dbReference type="InterPro" id="IPR016039">
    <property type="entry name" value="Thiolase-like"/>
</dbReference>
<evidence type="ECO:0000259" key="6">
    <source>
        <dbReference type="PROSITE" id="PS52004"/>
    </source>
</evidence>
<gene>
    <name evidence="8" type="ORF">K505DRAFT_246415</name>
</gene>
<dbReference type="Gene3D" id="3.40.47.10">
    <property type="match status" value="1"/>
</dbReference>
<dbReference type="GO" id="GO:0044550">
    <property type="term" value="P:secondary metabolite biosynthetic process"/>
    <property type="evidence" value="ECO:0007669"/>
    <property type="project" value="TreeGrafter"/>
</dbReference>
<feature type="region of interest" description="C-terminal hotdog fold" evidence="5">
    <location>
        <begin position="1030"/>
        <end position="1172"/>
    </location>
</feature>
<dbReference type="GO" id="GO:0031177">
    <property type="term" value="F:phosphopantetheine binding"/>
    <property type="evidence" value="ECO:0007669"/>
    <property type="project" value="InterPro"/>
</dbReference>
<dbReference type="GO" id="GO:0006633">
    <property type="term" value="P:fatty acid biosynthetic process"/>
    <property type="evidence" value="ECO:0007669"/>
    <property type="project" value="InterPro"/>
</dbReference>
<reference evidence="8" key="1">
    <citation type="journal article" date="2020" name="Stud. Mycol.">
        <title>101 Dothideomycetes genomes: a test case for predicting lifestyles and emergence of pathogens.</title>
        <authorList>
            <person name="Haridas S."/>
            <person name="Albert R."/>
            <person name="Binder M."/>
            <person name="Bloem J."/>
            <person name="Labutti K."/>
            <person name="Salamov A."/>
            <person name="Andreopoulos B."/>
            <person name="Baker S."/>
            <person name="Barry K."/>
            <person name="Bills G."/>
            <person name="Bluhm B."/>
            <person name="Cannon C."/>
            <person name="Castanera R."/>
            <person name="Culley D."/>
            <person name="Daum C."/>
            <person name="Ezra D."/>
            <person name="Gonzalez J."/>
            <person name="Henrissat B."/>
            <person name="Kuo A."/>
            <person name="Liang C."/>
            <person name="Lipzen A."/>
            <person name="Lutzoni F."/>
            <person name="Magnuson J."/>
            <person name="Mondo S."/>
            <person name="Nolan M."/>
            <person name="Ohm R."/>
            <person name="Pangilinan J."/>
            <person name="Park H.-J."/>
            <person name="Ramirez L."/>
            <person name="Alfaro M."/>
            <person name="Sun H."/>
            <person name="Tritt A."/>
            <person name="Yoshinaga Y."/>
            <person name="Zwiers L.-H."/>
            <person name="Turgeon B."/>
            <person name="Goodwin S."/>
            <person name="Spatafora J."/>
            <person name="Crous P."/>
            <person name="Grigoriev I."/>
        </authorList>
    </citation>
    <scope>NUCLEOTIDE SEQUENCE</scope>
    <source>
        <strain evidence="8">CBS 109.77</strain>
    </source>
</reference>
<dbReference type="SMART" id="SM00827">
    <property type="entry name" value="PKS_AT"/>
    <property type="match status" value="1"/>
</dbReference>
<dbReference type="InterPro" id="IPR014031">
    <property type="entry name" value="Ketoacyl_synth_C"/>
</dbReference>
<evidence type="ECO:0000313" key="8">
    <source>
        <dbReference type="EMBL" id="KAF2792570.1"/>
    </source>
</evidence>
<dbReference type="InterPro" id="IPR016035">
    <property type="entry name" value="Acyl_Trfase/lysoPLipase"/>
</dbReference>
<evidence type="ECO:0000256" key="3">
    <source>
        <dbReference type="ARBA" id="ARBA00022679"/>
    </source>
</evidence>
<dbReference type="OrthoDB" id="329835at2759"/>
<dbReference type="Pfam" id="PF00109">
    <property type="entry name" value="ketoacyl-synt"/>
    <property type="match status" value="1"/>
</dbReference>
<dbReference type="InterPro" id="IPR014043">
    <property type="entry name" value="Acyl_transferase_dom"/>
</dbReference>
<evidence type="ECO:0000256" key="4">
    <source>
        <dbReference type="ARBA" id="ARBA00023268"/>
    </source>
</evidence>
<evidence type="ECO:0000256" key="5">
    <source>
        <dbReference type="PROSITE-ProRule" id="PRU01363"/>
    </source>
</evidence>
<evidence type="ECO:0000313" key="9">
    <source>
        <dbReference type="Proteomes" id="UP000799757"/>
    </source>
</evidence>
<feature type="domain" description="Ketosynthase family 3 (KS3)" evidence="6">
    <location>
        <begin position="5"/>
        <end position="422"/>
    </location>
</feature>
<dbReference type="GO" id="GO:0004312">
    <property type="term" value="F:fatty acid synthase activity"/>
    <property type="evidence" value="ECO:0007669"/>
    <property type="project" value="TreeGrafter"/>
</dbReference>
<dbReference type="SMART" id="SM00825">
    <property type="entry name" value="PKS_KS"/>
    <property type="match status" value="1"/>
</dbReference>
<dbReference type="InterPro" id="IPR049552">
    <property type="entry name" value="PKS_DH_N"/>
</dbReference>
<dbReference type="CDD" id="cd00833">
    <property type="entry name" value="PKS"/>
    <property type="match status" value="1"/>
</dbReference>
<dbReference type="InterPro" id="IPR018201">
    <property type="entry name" value="Ketoacyl_synth_AS"/>
</dbReference>
<dbReference type="SMART" id="SM00826">
    <property type="entry name" value="PKS_DH"/>
    <property type="match status" value="1"/>
</dbReference>
<dbReference type="SUPFAM" id="SSF52151">
    <property type="entry name" value="FabD/lysophospholipase-like"/>
    <property type="match status" value="1"/>
</dbReference>
<dbReference type="Pfam" id="PF08659">
    <property type="entry name" value="KR"/>
    <property type="match status" value="1"/>
</dbReference>
<dbReference type="InterPro" id="IPR032821">
    <property type="entry name" value="PKS_assoc"/>
</dbReference>
<dbReference type="Gene3D" id="3.40.50.150">
    <property type="entry name" value="Vaccinia Virus protein VP39"/>
    <property type="match status" value="1"/>
</dbReference>
<dbReference type="Gene3D" id="3.10.129.110">
    <property type="entry name" value="Polyketide synthase dehydratase"/>
    <property type="match status" value="1"/>
</dbReference>
<protein>
    <submittedName>
        <fullName evidence="8">KR domain-containing protein</fullName>
    </submittedName>
</protein>
<dbReference type="SMART" id="SM00822">
    <property type="entry name" value="PKS_KR"/>
    <property type="match status" value="1"/>
</dbReference>
<feature type="region of interest" description="N-terminal hotdog fold" evidence="5">
    <location>
        <begin position="890"/>
        <end position="1020"/>
    </location>
</feature>
<organism evidence="8 9">
    <name type="scientific">Melanomma pulvis-pyrius CBS 109.77</name>
    <dbReference type="NCBI Taxonomy" id="1314802"/>
    <lineage>
        <taxon>Eukaryota</taxon>
        <taxon>Fungi</taxon>
        <taxon>Dikarya</taxon>
        <taxon>Ascomycota</taxon>
        <taxon>Pezizomycotina</taxon>
        <taxon>Dothideomycetes</taxon>
        <taxon>Pleosporomycetidae</taxon>
        <taxon>Pleosporales</taxon>
        <taxon>Melanommataceae</taxon>
        <taxon>Melanomma</taxon>
    </lineage>
</organism>
<dbReference type="InterPro" id="IPR029063">
    <property type="entry name" value="SAM-dependent_MTases_sf"/>
</dbReference>
<dbReference type="PROSITE" id="PS52019">
    <property type="entry name" value="PKS_MFAS_DH"/>
    <property type="match status" value="1"/>
</dbReference>
<dbReference type="PANTHER" id="PTHR43775">
    <property type="entry name" value="FATTY ACID SYNTHASE"/>
    <property type="match status" value="1"/>
</dbReference>
<dbReference type="InterPro" id="IPR036736">
    <property type="entry name" value="ACP-like_sf"/>
</dbReference>
<dbReference type="Pfam" id="PF02801">
    <property type="entry name" value="Ketoacyl-synt_C"/>
    <property type="match status" value="1"/>
</dbReference>
<proteinExistence type="predicted"/>
<dbReference type="Gene3D" id="3.40.366.10">
    <property type="entry name" value="Malonyl-Coenzyme A Acyl Carrier Protein, domain 2"/>
    <property type="match status" value="1"/>
</dbReference>
<dbReference type="PANTHER" id="PTHR43775:SF46">
    <property type="entry name" value="FUMIGERMIN SYNTHASE"/>
    <property type="match status" value="1"/>
</dbReference>
<dbReference type="InterPro" id="IPR050091">
    <property type="entry name" value="PKS_NRPS_Biosynth_Enz"/>
</dbReference>
<dbReference type="InterPro" id="IPR049900">
    <property type="entry name" value="PKS_mFAS_DH"/>
</dbReference>
<feature type="domain" description="PKS/mFAS DH" evidence="7">
    <location>
        <begin position="890"/>
        <end position="1172"/>
    </location>
</feature>
<dbReference type="InterPro" id="IPR049551">
    <property type="entry name" value="PKS_DH_C"/>
</dbReference>
<keyword evidence="4" id="KW-0511">Multifunctional enzyme</keyword>
<dbReference type="InterPro" id="IPR020841">
    <property type="entry name" value="PKS_Beta-ketoAc_synthase_dom"/>
</dbReference>
<dbReference type="SUPFAM" id="SSF51735">
    <property type="entry name" value="NAD(P)-binding Rossmann-fold domains"/>
    <property type="match status" value="1"/>
</dbReference>
<keyword evidence="9" id="KW-1185">Reference proteome</keyword>
<evidence type="ECO:0000256" key="1">
    <source>
        <dbReference type="ARBA" id="ARBA00022450"/>
    </source>
</evidence>
<dbReference type="InterPro" id="IPR057326">
    <property type="entry name" value="KR_dom"/>
</dbReference>
<dbReference type="Pfam" id="PF00698">
    <property type="entry name" value="Acyl_transf_1"/>
    <property type="match status" value="1"/>
</dbReference>
<feature type="active site" description="Proton acceptor; for dehydratase activity" evidence="5">
    <location>
        <position position="922"/>
    </location>
</feature>
<dbReference type="Pfam" id="PF14765">
    <property type="entry name" value="PS-DH"/>
    <property type="match status" value="1"/>
</dbReference>
<dbReference type="SUPFAM" id="SSF53901">
    <property type="entry name" value="Thiolase-like"/>
    <property type="match status" value="1"/>
</dbReference>
<dbReference type="InterPro" id="IPR001227">
    <property type="entry name" value="Ac_transferase_dom_sf"/>
</dbReference>
<evidence type="ECO:0000256" key="2">
    <source>
        <dbReference type="ARBA" id="ARBA00022553"/>
    </source>
</evidence>
<dbReference type="InterPro" id="IPR016036">
    <property type="entry name" value="Malonyl_transacylase_ACP-bd"/>
</dbReference>
<dbReference type="EMBL" id="MU001964">
    <property type="protein sequence ID" value="KAF2792570.1"/>
    <property type="molecule type" value="Genomic_DNA"/>
</dbReference>
<accession>A0A6A6X7R6</accession>
<dbReference type="InterPro" id="IPR013968">
    <property type="entry name" value="PKS_KR"/>
</dbReference>
<dbReference type="SUPFAM" id="SSF55048">
    <property type="entry name" value="Probable ACP-binding domain of malonyl-CoA ACP transacylase"/>
    <property type="match status" value="1"/>
</dbReference>
<sequence length="2115" mass="233669">MTNSCKPVAICGIALRLPGGINSTQDLWEALQDGKDLRGPVPESRYSKEGFSNGMGSKGAIETQHGYFLDQDISCFDASHFSLTEEEIRRTDPQQRLLLEVVKECFDSAGLIDYRGSNTGCYVGTFSEDWLHSQAKEDQHSGGYIMSGQVDMMLANRVSYENDLRGPSMVIKTGCSASLISLHEACRALQMSDCVGAVVAGTNLILGPTTTAAMSSEGILSPEGSCKTFDSEADGFARGEAVVAVYLRTLDSAVQERLPIRAVITNTGVNSNGRSQNILQPNMEAQIELMRKVYNDIGADPARTAYVECHGTGTPTGDPIEAAAVGQVFGDRGVYIGSIKPNMGHSEGASGISSLLKSIVMLEKGMIVPNIKFRSPNPKIDFEKYRLQVPQELLPWPRDRDLRVSINSFGIGGSNAHVLVEHPYTHLSELTRLSDFRPGSPQLLLMSAAIPKSLQYLSERYREYAKGHPDSLLSLAYTLSRHREHHKWRTFAVCGEGSVYTTAPIVRASANVPGVTMVFSGQGAQWAQMGHELLQHSTEFLQAIETMDSILQNVKYPPTWSIKTELQTPVETSRVHRAEISQPLCTALQIALLHMFQAGGVEPTSVVGHSSGEIAAAYASGAIDMEEAIIIAYYRGLVMNSQTSKGCMAAISLDAVKTRGYLRSGVVIACENSPSSTTISGDEDVLSTIIDDIKTHENGVLARRLNVNMAYHSHHMKDLATRYLELLREELGSRKSRREGVLVPMFSSVEHQDNILSQADFTPEYWVANLVSPVKFHTAMINVLCEKGHNLLIEVGPHSTLAGPLQQISSSLNVPYKYCPTLIRHSNSTQSMLTAFGTLYQNGLPLKWQSLIPDATVLSDLPVYPWDHTKSYWYESRVSKAWRLRKFGHHELLGLRVPQTTDLDPVWRVMLDVENVPWLLDHKVRGNIVLPFAAYVCMAGEAFRQTTGIGEGYSVRGVSVVTALVLDVDKSVEVVTALHSSPSTGGIDPQHVFSFTVSSYTGSTWIKHCAGLVTPPGIPDPIKATTDTLPRKVIPNTWYGAMARLGLEYGPSFRRVEKLSTSTQDTFAVAKVSDYYESKNVQCSIHPTAIDASFQVGLAALTKGLVRNFTVPQMPTFIEELDVLQRAASIDCAASYGKTSGELSVDGTDTNGKPCLRLRGMRLTSLADDSGVEEEDQYGGARLRWIVDSDFHGISSLVNIPAADNHDKQLIEELALLCIVESTSLLKDIEPSMPHLLKYRAWLEWVTDEASDDKHSILEHTSALVSLTTEERSEKINQLFQEAFSSSSMSAFAEAIMRVHDNVRALFTGTVDALELLLRDNLLARIYDAVSFDYSDLVCAFSNSVPNLRILEVGAGTGGSTELILRGMQHPTHFPRYSKYTFTDISAGFFSKACERFASAPNMEFKVFDISQHPFEQGFEPDSYDLILAANVVHATPILAASLHHLELLLAPGGKLVLTEFCTSFRAPNYIYGNFSGWWLGEADDRKWEPYVSIARWDEELKAVGLGGASSVVLDSAEPWQYCGTIVSQKPAGNGILTEDISILCENPESLFNHHLLEGLRQEGLRPRFIALRDASTAEGDIIASLDLERSLFENISEENLRLFQDLCGNLGDSNLLWLLPPSQVACVDPRGSQSLGMIRTARFELDLSITTLEINSNIPNCVRFVIDVFQKVRSLKDHGVLAPDREYAVHENLVMVGRYQPFKLHRELSDHQSPSEEPRISDLIRFDPKATYMMTGGLGGLGRAIAVWLAERGARHLLFLSPTAGSRPKDTELFIELESFGCSVVAVQGVTQNEADVQKAIHASGTPIKGVLHLSMQLRDAFVLDLTHDDWTTVISPKVDGAWNLHRNLGDDLDFFIMTSSLSTVFNQPGQSNYNAANTFMESLCQYRHSLNLSASVLNVCPIEGIGYVAENSEARRKLKSQGHWFLDECALLKFLELAILRSNSTKPKQAGIGWSRSWVNQSHIVMGLRSDIPMDDPSNRATWRRDRRMGLYHNNRVQRSVQMPSGQDKLRTFLARVTDQPDLLNEASTQAYLAAEIGKRIFSFIMRSDEDMDISLTLANVHLDSLMAIELRRWWKQIFRVEVSVLEILNSGTIAGLGDVAVRSLQKRLSDAE</sequence>
<dbReference type="SUPFAM" id="SSF53335">
    <property type="entry name" value="S-adenosyl-L-methionine-dependent methyltransferases"/>
    <property type="match status" value="1"/>
</dbReference>
<dbReference type="InterPro" id="IPR014030">
    <property type="entry name" value="Ketoacyl_synth_N"/>
</dbReference>
<dbReference type="CDD" id="cd02440">
    <property type="entry name" value="AdoMet_MTases"/>
    <property type="match status" value="1"/>
</dbReference>
<dbReference type="InterPro" id="IPR020807">
    <property type="entry name" value="PKS_DH"/>
</dbReference>
<dbReference type="PROSITE" id="PS52004">
    <property type="entry name" value="KS3_2"/>
    <property type="match status" value="1"/>
</dbReference>
<dbReference type="InterPro" id="IPR013217">
    <property type="entry name" value="Methyltransf_12"/>
</dbReference>
<dbReference type="SUPFAM" id="SSF47336">
    <property type="entry name" value="ACP-like"/>
    <property type="match status" value="1"/>
</dbReference>
<feature type="active site" description="Proton donor; for dehydratase activity" evidence="5">
    <location>
        <position position="1091"/>
    </location>
</feature>
<keyword evidence="3" id="KW-0808">Transferase</keyword>
<dbReference type="GO" id="GO:0004315">
    <property type="term" value="F:3-oxoacyl-[acyl-carrier-protein] synthase activity"/>
    <property type="evidence" value="ECO:0007669"/>
    <property type="project" value="InterPro"/>
</dbReference>
<dbReference type="PROSITE" id="PS00606">
    <property type="entry name" value="KS3_1"/>
    <property type="match status" value="1"/>
</dbReference>
<dbReference type="Pfam" id="PF08242">
    <property type="entry name" value="Methyltransf_12"/>
    <property type="match status" value="1"/>
</dbReference>
<keyword evidence="2" id="KW-0597">Phosphoprotein</keyword>
<evidence type="ECO:0000259" key="7">
    <source>
        <dbReference type="PROSITE" id="PS52019"/>
    </source>
</evidence>
<keyword evidence="1" id="KW-0596">Phosphopantetheine</keyword>
<dbReference type="Gene3D" id="3.40.50.720">
    <property type="entry name" value="NAD(P)-binding Rossmann-like Domain"/>
    <property type="match status" value="1"/>
</dbReference>
<name>A0A6A6X7R6_9PLEO</name>
<dbReference type="Proteomes" id="UP000799757">
    <property type="component" value="Unassembled WGS sequence"/>
</dbReference>
<dbReference type="InterPro" id="IPR042104">
    <property type="entry name" value="PKS_dehydratase_sf"/>
</dbReference>
<dbReference type="Gene3D" id="3.30.70.3290">
    <property type="match status" value="1"/>
</dbReference>
<dbReference type="InterPro" id="IPR020806">
    <property type="entry name" value="PKS_PP-bd"/>
</dbReference>
<dbReference type="Pfam" id="PF16197">
    <property type="entry name" value="KAsynt_C_assoc"/>
    <property type="match status" value="1"/>
</dbReference>
<dbReference type="Pfam" id="PF21089">
    <property type="entry name" value="PKS_DH_N"/>
    <property type="match status" value="1"/>
</dbReference>